<name>A0AAV9CCC2_ACOCL</name>
<dbReference type="Proteomes" id="UP001180020">
    <property type="component" value="Unassembled WGS sequence"/>
</dbReference>
<proteinExistence type="predicted"/>
<organism evidence="1 2">
    <name type="scientific">Acorus calamus</name>
    <name type="common">Sweet flag</name>
    <dbReference type="NCBI Taxonomy" id="4465"/>
    <lineage>
        <taxon>Eukaryota</taxon>
        <taxon>Viridiplantae</taxon>
        <taxon>Streptophyta</taxon>
        <taxon>Embryophyta</taxon>
        <taxon>Tracheophyta</taxon>
        <taxon>Spermatophyta</taxon>
        <taxon>Magnoliopsida</taxon>
        <taxon>Liliopsida</taxon>
        <taxon>Acoraceae</taxon>
        <taxon>Acorus</taxon>
    </lineage>
</organism>
<evidence type="ECO:0000313" key="1">
    <source>
        <dbReference type="EMBL" id="KAK1286362.1"/>
    </source>
</evidence>
<evidence type="ECO:0000313" key="2">
    <source>
        <dbReference type="Proteomes" id="UP001180020"/>
    </source>
</evidence>
<sequence>MTSFGAACKNAKDLLDHIEQRCLPWDCRILFGERCLWVCSQAHREIRQSLGVIPETCFGDRCVGADTFVY</sequence>
<comment type="caution">
    <text evidence="1">The sequence shown here is derived from an EMBL/GenBank/DDBJ whole genome shotgun (WGS) entry which is preliminary data.</text>
</comment>
<accession>A0AAV9CCC2</accession>
<reference evidence="1" key="2">
    <citation type="submission" date="2023-06" db="EMBL/GenBank/DDBJ databases">
        <authorList>
            <person name="Ma L."/>
            <person name="Liu K.-W."/>
            <person name="Li Z."/>
            <person name="Hsiao Y.-Y."/>
            <person name="Qi Y."/>
            <person name="Fu T."/>
            <person name="Tang G."/>
            <person name="Zhang D."/>
            <person name="Sun W.-H."/>
            <person name="Liu D.-K."/>
            <person name="Li Y."/>
            <person name="Chen G.-Z."/>
            <person name="Liu X.-D."/>
            <person name="Liao X.-Y."/>
            <person name="Jiang Y.-T."/>
            <person name="Yu X."/>
            <person name="Hao Y."/>
            <person name="Huang J."/>
            <person name="Zhao X.-W."/>
            <person name="Ke S."/>
            <person name="Chen Y.-Y."/>
            <person name="Wu W.-L."/>
            <person name="Hsu J.-L."/>
            <person name="Lin Y.-F."/>
            <person name="Huang M.-D."/>
            <person name="Li C.-Y."/>
            <person name="Huang L."/>
            <person name="Wang Z.-W."/>
            <person name="Zhao X."/>
            <person name="Zhong W.-Y."/>
            <person name="Peng D.-H."/>
            <person name="Ahmad S."/>
            <person name="Lan S."/>
            <person name="Zhang J.-S."/>
            <person name="Tsai W.-C."/>
            <person name="Van De Peer Y."/>
            <person name="Liu Z.-J."/>
        </authorList>
    </citation>
    <scope>NUCLEOTIDE SEQUENCE</scope>
    <source>
        <strain evidence="1">CP</strain>
        <tissue evidence="1">Leaves</tissue>
    </source>
</reference>
<dbReference type="EMBL" id="JAUJYO010000020">
    <property type="protein sequence ID" value="KAK1286362.1"/>
    <property type="molecule type" value="Genomic_DNA"/>
</dbReference>
<reference evidence="1" key="1">
    <citation type="journal article" date="2023" name="Nat. Commun.">
        <title>Diploid and tetraploid genomes of Acorus and the evolution of monocots.</title>
        <authorList>
            <person name="Ma L."/>
            <person name="Liu K.W."/>
            <person name="Li Z."/>
            <person name="Hsiao Y.Y."/>
            <person name="Qi Y."/>
            <person name="Fu T."/>
            <person name="Tang G.D."/>
            <person name="Zhang D."/>
            <person name="Sun W.H."/>
            <person name="Liu D.K."/>
            <person name="Li Y."/>
            <person name="Chen G.Z."/>
            <person name="Liu X.D."/>
            <person name="Liao X.Y."/>
            <person name="Jiang Y.T."/>
            <person name="Yu X."/>
            <person name="Hao Y."/>
            <person name="Huang J."/>
            <person name="Zhao X.W."/>
            <person name="Ke S."/>
            <person name="Chen Y.Y."/>
            <person name="Wu W.L."/>
            <person name="Hsu J.L."/>
            <person name="Lin Y.F."/>
            <person name="Huang M.D."/>
            <person name="Li C.Y."/>
            <person name="Huang L."/>
            <person name="Wang Z.W."/>
            <person name="Zhao X."/>
            <person name="Zhong W.Y."/>
            <person name="Peng D.H."/>
            <person name="Ahmad S."/>
            <person name="Lan S."/>
            <person name="Zhang J.S."/>
            <person name="Tsai W.C."/>
            <person name="Van de Peer Y."/>
            <person name="Liu Z.J."/>
        </authorList>
    </citation>
    <scope>NUCLEOTIDE SEQUENCE</scope>
    <source>
        <strain evidence="1">CP</strain>
    </source>
</reference>
<dbReference type="AlphaFoldDB" id="A0AAV9CCC2"/>
<keyword evidence="2" id="KW-1185">Reference proteome</keyword>
<gene>
    <name evidence="1" type="ORF">QJS10_CPB20g00742</name>
</gene>
<protein>
    <submittedName>
        <fullName evidence="1">Uncharacterized protein</fullName>
    </submittedName>
</protein>